<keyword evidence="1" id="KW-0378">Hydrolase</keyword>
<dbReference type="Proteomes" id="UP000245021">
    <property type="component" value="Unassembled WGS sequence"/>
</dbReference>
<dbReference type="OrthoDB" id="9793179at2"/>
<organism evidence="3 4">
    <name type="scientific">Lactococcus termiticola</name>
    <dbReference type="NCBI Taxonomy" id="2169526"/>
    <lineage>
        <taxon>Bacteria</taxon>
        <taxon>Bacillati</taxon>
        <taxon>Bacillota</taxon>
        <taxon>Bacilli</taxon>
        <taxon>Lactobacillales</taxon>
        <taxon>Streptococcaceae</taxon>
        <taxon>Lactococcus</taxon>
    </lineage>
</organism>
<protein>
    <submittedName>
        <fullName evidence="3">5'-nucleotidase</fullName>
    </submittedName>
</protein>
<evidence type="ECO:0000313" key="3">
    <source>
        <dbReference type="EMBL" id="GBG96849.1"/>
    </source>
</evidence>
<dbReference type="EMBL" id="BFFO01000005">
    <property type="protein sequence ID" value="GBG96849.1"/>
    <property type="molecule type" value="Genomic_DNA"/>
</dbReference>
<dbReference type="InterPro" id="IPR029052">
    <property type="entry name" value="Metallo-depent_PP-like"/>
</dbReference>
<evidence type="ECO:0000313" key="4">
    <source>
        <dbReference type="Proteomes" id="UP000245021"/>
    </source>
</evidence>
<dbReference type="InterPro" id="IPR036907">
    <property type="entry name" value="5'-Nucleotdase_C_sf"/>
</dbReference>
<comment type="similarity">
    <text evidence="1">Belongs to the 5'-nucleotidase family.</text>
</comment>
<comment type="caution">
    <text evidence="3">The sequence shown here is derived from an EMBL/GenBank/DDBJ whole genome shotgun (WGS) entry which is preliminary data.</text>
</comment>
<dbReference type="SUPFAM" id="SSF55816">
    <property type="entry name" value="5'-nucleotidase (syn. UDP-sugar hydrolase), C-terminal domain"/>
    <property type="match status" value="1"/>
</dbReference>
<dbReference type="RefSeq" id="WP_109245817.1">
    <property type="nucleotide sequence ID" value="NZ_BFFO01000005.1"/>
</dbReference>
<dbReference type="CDD" id="cd00845">
    <property type="entry name" value="MPP_UshA_N_like"/>
    <property type="match status" value="1"/>
</dbReference>
<name>A0A2R5HFL1_9LACT</name>
<dbReference type="PANTHER" id="PTHR11575:SF23">
    <property type="entry name" value="5-NUCLEOTIDASE FAMILY PROTEIN"/>
    <property type="match status" value="1"/>
</dbReference>
<dbReference type="GO" id="GO:0008768">
    <property type="term" value="F:UDP-sugar diphosphatase activity"/>
    <property type="evidence" value="ECO:0007669"/>
    <property type="project" value="TreeGrafter"/>
</dbReference>
<gene>
    <name evidence="3" type="ORF">NtB2_00974</name>
</gene>
<dbReference type="Pfam" id="PF00149">
    <property type="entry name" value="Metallophos"/>
    <property type="match status" value="1"/>
</dbReference>
<dbReference type="AlphaFoldDB" id="A0A2R5HFL1"/>
<proteinExistence type="inferred from homology"/>
<keyword evidence="4" id="KW-1185">Reference proteome</keyword>
<dbReference type="GO" id="GO:0000166">
    <property type="term" value="F:nucleotide binding"/>
    <property type="evidence" value="ECO:0007669"/>
    <property type="project" value="UniProtKB-KW"/>
</dbReference>
<keyword evidence="1" id="KW-0547">Nucleotide-binding</keyword>
<dbReference type="PIRSF" id="PIRSF036361">
    <property type="entry name" value="YunD"/>
    <property type="match status" value="1"/>
</dbReference>
<dbReference type="SUPFAM" id="SSF56300">
    <property type="entry name" value="Metallo-dependent phosphatases"/>
    <property type="match status" value="1"/>
</dbReference>
<reference evidence="3 4" key="1">
    <citation type="journal article" date="2018" name="Genome Announc.">
        <title>Draft Genome Sequence of Lactococcus sp. Strain NtB2 (JCM 32569), Isolated from the Gut of the Higher Termite Nasutitermes takasagoensis.</title>
        <authorList>
            <person name="Noda S."/>
            <person name="Aihara C."/>
            <person name="Yuki M."/>
            <person name="Ohkuma M."/>
        </authorList>
    </citation>
    <scope>NUCLEOTIDE SEQUENCE [LARGE SCALE GENOMIC DNA]</scope>
    <source>
        <strain evidence="3 4">NtB2</strain>
    </source>
</reference>
<accession>A0A2R5HFL1</accession>
<dbReference type="GO" id="GO:0008253">
    <property type="term" value="F:5'-nucleotidase activity"/>
    <property type="evidence" value="ECO:0007669"/>
    <property type="project" value="TreeGrafter"/>
</dbReference>
<sequence length="444" mass="49902">MNSLRILHLNDLHSHFENFPVIERFFAEKSEEATGDVLRFDLGDNVDRAHPLTEATAGRSNIELMNRLGLTAATIGNNEGLGLTHEMLSHLYDQANFDVLLSNLTNTPFGQGPKIIETSWGMKVGIIGLTAPYDRAYPLAGWDLRYPMDVLEELLPLDCDFTILLSHLGKPRDEEIAERFPEIDLIIGSHTHHLFEDGSKANETLLAAAGRYGEHVGLIDLDFEGNQLVDSRIHAYDTQLLPDLPGDKERVSAWEDEGHKLLQQVQFEALEEGLTNTAPDYPASHYLAERFCEQKQVPAMLLASGLLVTDYLPAELDLDMLHDFLPHSIRLVKFTFTGDELSQALAEITQNASFMVNQTIQGMGFRGKVFGELILHNLTFEEGKASYLGQPVEANETYEVLMPDQYLFARYFPILKGLGHAEILFPDFLRECFAHALKKKENHA</sequence>
<dbReference type="Gene3D" id="3.90.780.10">
    <property type="entry name" value="5'-Nucleotidase, C-terminal domain"/>
    <property type="match status" value="1"/>
</dbReference>
<dbReference type="PANTHER" id="PTHR11575">
    <property type="entry name" value="5'-NUCLEOTIDASE-RELATED"/>
    <property type="match status" value="1"/>
</dbReference>
<dbReference type="GO" id="GO:0009166">
    <property type="term" value="P:nucleotide catabolic process"/>
    <property type="evidence" value="ECO:0007669"/>
    <property type="project" value="InterPro"/>
</dbReference>
<dbReference type="Gene3D" id="3.60.21.10">
    <property type="match status" value="1"/>
</dbReference>
<dbReference type="PRINTS" id="PR01607">
    <property type="entry name" value="APYRASEFAMLY"/>
</dbReference>
<dbReference type="InterPro" id="IPR011240">
    <property type="entry name" value="Pesterase_YunD"/>
</dbReference>
<dbReference type="InterPro" id="IPR004843">
    <property type="entry name" value="Calcineurin-like_PHP"/>
</dbReference>
<dbReference type="InterPro" id="IPR006179">
    <property type="entry name" value="5_nucleotidase/apyrase"/>
</dbReference>
<feature type="domain" description="Calcineurin-like phosphoesterase" evidence="2">
    <location>
        <begin position="4"/>
        <end position="193"/>
    </location>
</feature>
<evidence type="ECO:0000259" key="2">
    <source>
        <dbReference type="Pfam" id="PF00149"/>
    </source>
</evidence>
<evidence type="ECO:0000256" key="1">
    <source>
        <dbReference type="RuleBase" id="RU362119"/>
    </source>
</evidence>
<dbReference type="GO" id="GO:0030288">
    <property type="term" value="C:outer membrane-bounded periplasmic space"/>
    <property type="evidence" value="ECO:0007669"/>
    <property type="project" value="TreeGrafter"/>
</dbReference>